<gene>
    <name evidence="3" type="ORF">UX34_C0031G0013</name>
</gene>
<dbReference type="Pfam" id="PF18893">
    <property type="entry name" value="DUF5652"/>
    <property type="match status" value="1"/>
</dbReference>
<evidence type="ECO:0000256" key="1">
    <source>
        <dbReference type="SAM" id="Phobius"/>
    </source>
</evidence>
<reference evidence="3 4" key="1">
    <citation type="journal article" date="2015" name="Nature">
        <title>rRNA introns, odd ribosomes, and small enigmatic genomes across a large radiation of phyla.</title>
        <authorList>
            <person name="Brown C.T."/>
            <person name="Hug L.A."/>
            <person name="Thomas B.C."/>
            <person name="Sharon I."/>
            <person name="Castelle C.J."/>
            <person name="Singh A."/>
            <person name="Wilkins M.J."/>
            <person name="Williams K.H."/>
            <person name="Banfield J.F."/>
        </authorList>
    </citation>
    <scope>NUCLEOTIDE SEQUENCE [LARGE SCALE GENOMIC DNA]</scope>
</reference>
<sequence length="69" mass="8028">NKELFLGPIANFPTVLVVVLIVWSLFWKGLSMWKAARNNQSWWYVALLIVSTGGILEIIYLAFFQKKRK</sequence>
<keyword evidence="1" id="KW-0472">Membrane</keyword>
<feature type="transmembrane region" description="Helical" evidence="1">
    <location>
        <begin position="42"/>
        <end position="63"/>
    </location>
</feature>
<name>A0A0G1NPD3_9BACT</name>
<comment type="caution">
    <text evidence="3">The sequence shown here is derived from an EMBL/GenBank/DDBJ whole genome shotgun (WGS) entry which is preliminary data.</text>
</comment>
<evidence type="ECO:0000313" key="3">
    <source>
        <dbReference type="EMBL" id="KKU22271.1"/>
    </source>
</evidence>
<feature type="transmembrane region" description="Helical" evidence="1">
    <location>
        <begin position="12"/>
        <end position="30"/>
    </location>
</feature>
<proteinExistence type="predicted"/>
<dbReference type="AlphaFoldDB" id="A0A0G1NPD3"/>
<dbReference type="EMBL" id="LCLV01000031">
    <property type="protein sequence ID" value="KKU22271.1"/>
    <property type="molecule type" value="Genomic_DNA"/>
</dbReference>
<evidence type="ECO:0000259" key="2">
    <source>
        <dbReference type="Pfam" id="PF18893"/>
    </source>
</evidence>
<evidence type="ECO:0000313" key="4">
    <source>
        <dbReference type="Proteomes" id="UP000034643"/>
    </source>
</evidence>
<keyword evidence="1" id="KW-1133">Transmembrane helix</keyword>
<feature type="non-terminal residue" evidence="3">
    <location>
        <position position="1"/>
    </location>
</feature>
<dbReference type="InterPro" id="IPR043712">
    <property type="entry name" value="DUF5652"/>
</dbReference>
<protein>
    <recommendedName>
        <fullName evidence="2">DUF5652 domain-containing protein</fullName>
    </recommendedName>
</protein>
<dbReference type="Proteomes" id="UP000034643">
    <property type="component" value="Unassembled WGS sequence"/>
</dbReference>
<organism evidence="3 4">
    <name type="scientific">Candidatus Woesebacteria bacterium GW2011_GWF1_46_13</name>
    <dbReference type="NCBI Taxonomy" id="1618602"/>
    <lineage>
        <taxon>Bacteria</taxon>
        <taxon>Candidatus Woeseibacteriota</taxon>
    </lineage>
</organism>
<accession>A0A0G1NPD3</accession>
<keyword evidence="1" id="KW-0812">Transmembrane</keyword>
<feature type="domain" description="DUF5652" evidence="2">
    <location>
        <begin position="12"/>
        <end position="69"/>
    </location>
</feature>